<evidence type="ECO:0000256" key="5">
    <source>
        <dbReference type="PROSITE-ProRule" id="PRU01248"/>
    </source>
</evidence>
<dbReference type="PANTHER" id="PTHR30349">
    <property type="entry name" value="PHAGE INTEGRASE-RELATED"/>
    <property type="match status" value="1"/>
</dbReference>
<keyword evidence="3 5" id="KW-0238">DNA-binding</keyword>
<dbReference type="InterPro" id="IPR002104">
    <property type="entry name" value="Integrase_catalytic"/>
</dbReference>
<comment type="similarity">
    <text evidence="1">Belongs to the 'phage' integrase family.</text>
</comment>
<dbReference type="PROSITE" id="PS51898">
    <property type="entry name" value="TYR_RECOMBINASE"/>
    <property type="match status" value="1"/>
</dbReference>
<organism evidence="8 9">
    <name type="scientific">Hyphomicrobium facile</name>
    <dbReference type="NCBI Taxonomy" id="51670"/>
    <lineage>
        <taxon>Bacteria</taxon>
        <taxon>Pseudomonadati</taxon>
        <taxon>Pseudomonadota</taxon>
        <taxon>Alphaproteobacteria</taxon>
        <taxon>Hyphomicrobiales</taxon>
        <taxon>Hyphomicrobiaceae</taxon>
        <taxon>Hyphomicrobium</taxon>
    </lineage>
</organism>
<dbReference type="GO" id="GO:0003677">
    <property type="term" value="F:DNA binding"/>
    <property type="evidence" value="ECO:0007669"/>
    <property type="project" value="UniProtKB-UniRule"/>
</dbReference>
<dbReference type="InterPro" id="IPR044068">
    <property type="entry name" value="CB"/>
</dbReference>
<protein>
    <submittedName>
        <fullName evidence="8">Site-specific recombinase XerD</fullName>
    </submittedName>
</protein>
<keyword evidence="2" id="KW-0229">DNA integration</keyword>
<dbReference type="InterPro" id="IPR013762">
    <property type="entry name" value="Integrase-like_cat_sf"/>
</dbReference>
<dbReference type="InterPro" id="IPR046668">
    <property type="entry name" value="DUF6538"/>
</dbReference>
<evidence type="ECO:0000313" key="9">
    <source>
        <dbReference type="Proteomes" id="UP000199423"/>
    </source>
</evidence>
<evidence type="ECO:0000256" key="2">
    <source>
        <dbReference type="ARBA" id="ARBA00022908"/>
    </source>
</evidence>
<dbReference type="STRING" id="51670.SAMN04488557_2181"/>
<dbReference type="Pfam" id="PF00589">
    <property type="entry name" value="Phage_integrase"/>
    <property type="match status" value="1"/>
</dbReference>
<evidence type="ECO:0000256" key="1">
    <source>
        <dbReference type="ARBA" id="ARBA00008857"/>
    </source>
</evidence>
<feature type="domain" description="Tyr recombinase" evidence="6">
    <location>
        <begin position="223"/>
        <end position="398"/>
    </location>
</feature>
<feature type="domain" description="Core-binding (CB)" evidence="7">
    <location>
        <begin position="118"/>
        <end position="201"/>
    </location>
</feature>
<dbReference type="InterPro" id="IPR050090">
    <property type="entry name" value="Tyrosine_recombinase_XerCD"/>
</dbReference>
<dbReference type="AlphaFoldDB" id="A0A1I7NH64"/>
<dbReference type="GO" id="GO:0006310">
    <property type="term" value="P:DNA recombination"/>
    <property type="evidence" value="ECO:0007669"/>
    <property type="project" value="UniProtKB-KW"/>
</dbReference>
<dbReference type="PANTHER" id="PTHR30349:SF41">
    <property type="entry name" value="INTEGRASE_RECOMBINASE PROTEIN MJ0367-RELATED"/>
    <property type="match status" value="1"/>
</dbReference>
<sequence length="406" mass="45923">MPEKKLKYLRWKGNQYQFFKRLPKDVAEHSGKSFHVENLGTADAIQARKIVARKLIELEDRWDLLRQGVQDVDVAIAGEYRERPDGYDKDTLNLVLLEQAHKKQNGRQWYRTVTGQAVTISFNVDRFLREAHAVETTQKARKAAITRFEHWLQEKRLETFVSSISRKVAGDFSSHLSNQGLAQKTVNGLIQYLSSYWKWMVRRGIAEANPWQGQQVSAKGKSKTRLAWSHDEVSNLLNNAPTKLLLHAIAIGAQSGLRAGEIAALRVSNCKDGVFDVLKGKTEAATRKVPIHSQLTEILSSRLQGRADEEFLFAELAGKSKGLVKRFAKYRTKLLGKNHEGQADKTFHSLRHTFITERLRANCQEYLVQAVVGHANEGVTVGVYHHGPSLDQLREVVEAAQLPSIE</sequence>
<dbReference type="Gene3D" id="1.10.443.10">
    <property type="entry name" value="Intergrase catalytic core"/>
    <property type="match status" value="1"/>
</dbReference>
<dbReference type="SUPFAM" id="SSF56349">
    <property type="entry name" value="DNA breaking-rejoining enzymes"/>
    <property type="match status" value="1"/>
</dbReference>
<dbReference type="InterPro" id="IPR010998">
    <property type="entry name" value="Integrase_recombinase_N"/>
</dbReference>
<evidence type="ECO:0000259" key="7">
    <source>
        <dbReference type="PROSITE" id="PS51900"/>
    </source>
</evidence>
<reference evidence="9" key="1">
    <citation type="submission" date="2016-10" db="EMBL/GenBank/DDBJ databases">
        <authorList>
            <person name="Varghese N."/>
            <person name="Submissions S."/>
        </authorList>
    </citation>
    <scope>NUCLEOTIDE SEQUENCE [LARGE SCALE GENOMIC DNA]</scope>
    <source>
        <strain evidence="9">DSM 1565</strain>
    </source>
</reference>
<dbReference type="EMBL" id="FPCH01000002">
    <property type="protein sequence ID" value="SFV34001.1"/>
    <property type="molecule type" value="Genomic_DNA"/>
</dbReference>
<dbReference type="GO" id="GO:0015074">
    <property type="term" value="P:DNA integration"/>
    <property type="evidence" value="ECO:0007669"/>
    <property type="project" value="UniProtKB-KW"/>
</dbReference>
<name>A0A1I7NH64_9HYPH</name>
<evidence type="ECO:0000256" key="4">
    <source>
        <dbReference type="ARBA" id="ARBA00023172"/>
    </source>
</evidence>
<accession>A0A1I7NH64</accession>
<dbReference type="PROSITE" id="PS51900">
    <property type="entry name" value="CB"/>
    <property type="match status" value="1"/>
</dbReference>
<evidence type="ECO:0000259" key="6">
    <source>
        <dbReference type="PROSITE" id="PS51898"/>
    </source>
</evidence>
<keyword evidence="9" id="KW-1185">Reference proteome</keyword>
<dbReference type="Pfam" id="PF20172">
    <property type="entry name" value="DUF6538"/>
    <property type="match status" value="1"/>
</dbReference>
<evidence type="ECO:0000256" key="3">
    <source>
        <dbReference type="ARBA" id="ARBA00023125"/>
    </source>
</evidence>
<dbReference type="Proteomes" id="UP000199423">
    <property type="component" value="Unassembled WGS sequence"/>
</dbReference>
<keyword evidence="4" id="KW-0233">DNA recombination</keyword>
<evidence type="ECO:0000313" key="8">
    <source>
        <dbReference type="EMBL" id="SFV34001.1"/>
    </source>
</evidence>
<dbReference type="Gene3D" id="1.10.150.130">
    <property type="match status" value="1"/>
</dbReference>
<gene>
    <name evidence="8" type="ORF">SAMN04488557_2181</name>
</gene>
<proteinExistence type="inferred from homology"/>
<dbReference type="RefSeq" id="WP_092867695.1">
    <property type="nucleotide sequence ID" value="NZ_FPCH01000002.1"/>
</dbReference>
<dbReference type="OrthoDB" id="7938263at2"/>
<dbReference type="InterPro" id="IPR011010">
    <property type="entry name" value="DNA_brk_join_enz"/>
</dbReference>